<name>A0A9C7Q214_9RHOD</name>
<evidence type="ECO:0000256" key="1">
    <source>
        <dbReference type="ARBA" id="ARBA00022737"/>
    </source>
</evidence>
<organism evidence="6 7">
    <name type="scientific">Galdieria partita</name>
    <dbReference type="NCBI Taxonomy" id="83374"/>
    <lineage>
        <taxon>Eukaryota</taxon>
        <taxon>Rhodophyta</taxon>
        <taxon>Bangiophyceae</taxon>
        <taxon>Galdieriales</taxon>
        <taxon>Galdieriaceae</taxon>
        <taxon>Galdieria</taxon>
    </lineage>
</organism>
<dbReference type="InterPro" id="IPR012677">
    <property type="entry name" value="Nucleotide-bd_a/b_plait_sf"/>
</dbReference>
<keyword evidence="2 3" id="KW-0694">RNA-binding</keyword>
<dbReference type="InterPro" id="IPR035979">
    <property type="entry name" value="RBD_domain_sf"/>
</dbReference>
<feature type="compositionally biased region" description="Low complexity" evidence="4">
    <location>
        <begin position="800"/>
        <end position="819"/>
    </location>
</feature>
<dbReference type="Gene3D" id="3.30.70.330">
    <property type="match status" value="2"/>
</dbReference>
<dbReference type="InterPro" id="IPR034454">
    <property type="entry name" value="MEI2-like_RRM3"/>
</dbReference>
<keyword evidence="1" id="KW-0677">Repeat</keyword>
<dbReference type="SUPFAM" id="SSF54928">
    <property type="entry name" value="RNA-binding domain, RBD"/>
    <property type="match status" value="2"/>
</dbReference>
<evidence type="ECO:0000313" key="6">
    <source>
        <dbReference type="EMBL" id="GJQ15033.1"/>
    </source>
</evidence>
<feature type="compositionally biased region" description="Polar residues" evidence="4">
    <location>
        <begin position="130"/>
        <end position="142"/>
    </location>
</feature>
<keyword evidence="7" id="KW-1185">Reference proteome</keyword>
<protein>
    <recommendedName>
        <fullName evidence="5">RRM domain-containing protein</fullName>
    </recommendedName>
</protein>
<dbReference type="FunFam" id="3.30.70.330:FF:000101">
    <property type="entry name" value="Protein MEI2-like 1"/>
    <property type="match status" value="1"/>
</dbReference>
<feature type="region of interest" description="Disordered" evidence="4">
    <location>
        <begin position="1"/>
        <end position="24"/>
    </location>
</feature>
<feature type="compositionally biased region" description="Low complexity" evidence="4">
    <location>
        <begin position="751"/>
        <end position="763"/>
    </location>
</feature>
<feature type="compositionally biased region" description="Polar residues" evidence="4">
    <location>
        <begin position="1"/>
        <end position="11"/>
    </location>
</feature>
<sequence>MESTLSVTASCGESRKSNEISLRNNSSRSEMKGFVEGNCEDIVWLKENNSVVQEQMAPNYVQYADNLTLKGHLIEPASLVDCQREHVNLDKQVYPSSLTAMYEKDKKLSGTCSEAVYEGHFAPDADTSEDSTGTTPSFSPNYLSPLLSPQLKPSNFPSQELLKKPYSVPVLHVDDEQRMQNSNECVSGKTKSACSTSDLLQKDSTDENIGLSGLSPSCDKRYEDLGLSTRKSKFIQPIGSRQNLRSGFSRNGLGSPLLFHVENACENDMSPKRNQESIYEDFRCSSNSVQRNNSFEPPADDSLTVNREEPVRSLSDTFMSSYSPFESPSLRAAVVDRNPSLGGFYDDSQQNLFRLANLNSVANDSLFRSSSLNALDRNGFSVSSAPSSLKIEDSVSLTSQRRKILQHPGYSNDKYSSSFEDVLSAFRTLECAEYGRETKDIQTSSNSCSQYSSPRVISSSARLDLNTTRNSYSYGDYSLSPNHIRCLNSESPSRTILVKNIPPGVDDSELRCLLERFGPLRDLGAQQRSRGGRGAIQATYFDLRHAREAVNSLPKVSFYGRSLEARFILSNEVSPVMNETMKKGFHSSNAASQFNNGTLVVFNLDPSITADELRKVFGVYGDIKEIRESPHKRHHKFIEFYDVRDAERALHKLNKTEVSGKKIKIEISRPGGVRNHAMNDSLFASSSYPFSTCGNNVLEEESSSESLPGFLSYNADPHGLGEYSSPLPSFIMDGVSSSERIPLDPSPYNLSSSRSTPIPSSHSNGFSSKDILRQSPRSLSTPMFLAAYSPSGGNRASGEGFSLDSPSGSVSSNGNMSRRSSSDDRSKFILYVEKVHSGEDTRTALMIRNIPNKYNQRMLLATLEENHRGKFDFFYLPIDFKNRCNVGYAFINFRHPTYIVPFYFEFHGRRWGRFNSEKVCEITYARIQGRNNLIAHFQNSSLMNEDPKCRPIIFGENGERLEFPIGPHVRTRRGPNSREISLNRELTLDDNISH</sequence>
<dbReference type="PROSITE" id="PS50102">
    <property type="entry name" value="RRM"/>
    <property type="match status" value="2"/>
</dbReference>
<dbReference type="CDD" id="cd12529">
    <property type="entry name" value="RRM2_MEI2_like"/>
    <property type="match status" value="1"/>
</dbReference>
<dbReference type="Pfam" id="PF04059">
    <property type="entry name" value="RRM_2"/>
    <property type="match status" value="1"/>
</dbReference>
<reference evidence="6" key="1">
    <citation type="journal article" date="2022" name="Proc. Natl. Acad. Sci. U.S.A.">
        <title>Life cycle and functional genomics of the unicellular red alga Galdieria for elucidating algal and plant evolution and industrial use.</title>
        <authorList>
            <person name="Hirooka S."/>
            <person name="Itabashi T."/>
            <person name="Ichinose T.M."/>
            <person name="Onuma R."/>
            <person name="Fujiwara T."/>
            <person name="Yamashita S."/>
            <person name="Jong L.W."/>
            <person name="Tomita R."/>
            <person name="Iwane A.H."/>
            <person name="Miyagishima S.Y."/>
        </authorList>
    </citation>
    <scope>NUCLEOTIDE SEQUENCE</scope>
    <source>
        <strain evidence="6">NBRC 102759</strain>
    </source>
</reference>
<accession>A0A9C7Q214</accession>
<evidence type="ECO:0000313" key="7">
    <source>
        <dbReference type="Proteomes" id="UP001061958"/>
    </source>
</evidence>
<dbReference type="AlphaFoldDB" id="A0A9C7Q214"/>
<evidence type="ECO:0000256" key="3">
    <source>
        <dbReference type="PROSITE-ProRule" id="PRU00176"/>
    </source>
</evidence>
<dbReference type="Pfam" id="PF00076">
    <property type="entry name" value="RRM_1"/>
    <property type="match status" value="1"/>
</dbReference>
<feature type="region of interest" description="Disordered" evidence="4">
    <location>
        <begin position="796"/>
        <end position="821"/>
    </location>
</feature>
<evidence type="ECO:0000256" key="4">
    <source>
        <dbReference type="SAM" id="MobiDB-lite"/>
    </source>
</evidence>
<dbReference type="SMART" id="SM00360">
    <property type="entry name" value="RRM"/>
    <property type="match status" value="2"/>
</dbReference>
<proteinExistence type="predicted"/>
<dbReference type="OrthoDB" id="417481at2759"/>
<dbReference type="CDD" id="cd12531">
    <property type="entry name" value="RRM3_MEI2_like"/>
    <property type="match status" value="1"/>
</dbReference>
<dbReference type="GO" id="GO:0003723">
    <property type="term" value="F:RNA binding"/>
    <property type="evidence" value="ECO:0007669"/>
    <property type="project" value="UniProtKB-UniRule"/>
</dbReference>
<feature type="domain" description="RRM" evidence="5">
    <location>
        <begin position="597"/>
        <end position="670"/>
    </location>
</feature>
<dbReference type="Proteomes" id="UP001061958">
    <property type="component" value="Unassembled WGS sequence"/>
</dbReference>
<evidence type="ECO:0000256" key="2">
    <source>
        <dbReference type="ARBA" id="ARBA00022884"/>
    </source>
</evidence>
<dbReference type="EMBL" id="BQMJ01000063">
    <property type="protein sequence ID" value="GJQ15033.1"/>
    <property type="molecule type" value="Genomic_DNA"/>
</dbReference>
<feature type="region of interest" description="Disordered" evidence="4">
    <location>
        <begin position="122"/>
        <end position="143"/>
    </location>
</feature>
<gene>
    <name evidence="6" type="ORF">GpartN1_g6824.t1</name>
</gene>
<evidence type="ECO:0000259" key="5">
    <source>
        <dbReference type="PROSITE" id="PS50102"/>
    </source>
</evidence>
<feature type="domain" description="RRM" evidence="5">
    <location>
        <begin position="494"/>
        <end position="570"/>
    </location>
</feature>
<dbReference type="PANTHER" id="PTHR23189">
    <property type="entry name" value="RNA RECOGNITION MOTIF-CONTAINING"/>
    <property type="match status" value="1"/>
</dbReference>
<dbReference type="InterPro" id="IPR007201">
    <property type="entry name" value="Mei2-like_Rrm_C"/>
</dbReference>
<reference evidence="6" key="2">
    <citation type="submission" date="2022-01" db="EMBL/GenBank/DDBJ databases">
        <authorList>
            <person name="Hirooka S."/>
            <person name="Miyagishima S.Y."/>
        </authorList>
    </citation>
    <scope>NUCLEOTIDE SEQUENCE</scope>
    <source>
        <strain evidence="6">NBRC 102759</strain>
    </source>
</reference>
<feature type="region of interest" description="Disordered" evidence="4">
    <location>
        <begin position="742"/>
        <end position="770"/>
    </location>
</feature>
<comment type="caution">
    <text evidence="6">The sequence shown here is derived from an EMBL/GenBank/DDBJ whole genome shotgun (WGS) entry which is preliminary data.</text>
</comment>
<dbReference type="InterPro" id="IPR000504">
    <property type="entry name" value="RRM_dom"/>
</dbReference>